<organism evidence="2 3">
    <name type="scientific">Tsuneonella litorea</name>
    <dbReference type="NCBI Taxonomy" id="2976475"/>
    <lineage>
        <taxon>Bacteria</taxon>
        <taxon>Pseudomonadati</taxon>
        <taxon>Pseudomonadota</taxon>
        <taxon>Alphaproteobacteria</taxon>
        <taxon>Sphingomonadales</taxon>
        <taxon>Erythrobacteraceae</taxon>
        <taxon>Tsuneonella</taxon>
    </lineage>
</organism>
<proteinExistence type="predicted"/>
<accession>A0A9X2W0C2</accession>
<evidence type="ECO:0000313" key="2">
    <source>
        <dbReference type="EMBL" id="MCT2557545.1"/>
    </source>
</evidence>
<dbReference type="RefSeq" id="WP_259960322.1">
    <property type="nucleotide sequence ID" value="NZ_JAOAMV010000001.1"/>
</dbReference>
<sequence length="131" mass="13851">MTKTANNTPKKKPRRMAREPQPKITPVAASAGTADHANHASALPSASDAKPPTKTAAILGLLTRSEGATLDQLVEATGWLPHTTRAALTGLKKKGFEITSIKVDGVRTYRVTDKRELGAADERQPAGTIDA</sequence>
<protein>
    <submittedName>
        <fullName evidence="2">DUF3489 domain-containing protein</fullName>
    </submittedName>
</protein>
<reference evidence="2" key="1">
    <citation type="submission" date="2022-09" db="EMBL/GenBank/DDBJ databases">
        <title>The genome sequence of Tsuneonella sp. YG55.</title>
        <authorList>
            <person name="Liu Y."/>
        </authorList>
    </citation>
    <scope>NUCLEOTIDE SEQUENCE</scope>
    <source>
        <strain evidence="2">YG55</strain>
    </source>
</reference>
<keyword evidence="3" id="KW-1185">Reference proteome</keyword>
<feature type="region of interest" description="Disordered" evidence="1">
    <location>
        <begin position="1"/>
        <end position="52"/>
    </location>
</feature>
<comment type="caution">
    <text evidence="2">The sequence shown here is derived from an EMBL/GenBank/DDBJ whole genome shotgun (WGS) entry which is preliminary data.</text>
</comment>
<dbReference type="InterPro" id="IPR021880">
    <property type="entry name" value="DUF3489"/>
</dbReference>
<evidence type="ECO:0000256" key="1">
    <source>
        <dbReference type="SAM" id="MobiDB-lite"/>
    </source>
</evidence>
<name>A0A9X2W0C2_9SPHN</name>
<dbReference type="Proteomes" id="UP001142648">
    <property type="component" value="Unassembled WGS sequence"/>
</dbReference>
<dbReference type="AlphaFoldDB" id="A0A9X2W0C2"/>
<dbReference type="Pfam" id="PF11994">
    <property type="entry name" value="DUF3489"/>
    <property type="match status" value="1"/>
</dbReference>
<dbReference type="EMBL" id="JAOAMV010000001">
    <property type="protein sequence ID" value="MCT2557545.1"/>
    <property type="molecule type" value="Genomic_DNA"/>
</dbReference>
<evidence type="ECO:0000313" key="3">
    <source>
        <dbReference type="Proteomes" id="UP001142648"/>
    </source>
</evidence>
<gene>
    <name evidence="2" type="ORF">N0B51_00975</name>
</gene>